<sequence length="231" mass="25908">MTDFNIYCDESRHTSDPTQPFMVIGGVRCPRDRKHDLVGQIHRMQARHNAHGELGWKRVSPNKAEFYEELLGLFASTPDLSFRCIVADRNKLDHDKFNGGDAELGFYKLYYQMLVHWLEKGQTYHIYLDWQQNQTQHRFHDLAKILTNKLRDHAGIACLEPVTSSNLPLIGLADVLIGAVGYAWNGLGASGAKLRVVDLLAEAAGLGTLARGTPRTAQKVNIFCFDGSVRG</sequence>
<organism evidence="1 2">
    <name type="scientific">Rhodoferax ferrireducens</name>
    <dbReference type="NCBI Taxonomy" id="192843"/>
    <lineage>
        <taxon>Bacteria</taxon>
        <taxon>Pseudomonadati</taxon>
        <taxon>Pseudomonadota</taxon>
        <taxon>Betaproteobacteria</taxon>
        <taxon>Burkholderiales</taxon>
        <taxon>Comamonadaceae</taxon>
        <taxon>Rhodoferax</taxon>
    </lineage>
</organism>
<evidence type="ECO:0000313" key="2">
    <source>
        <dbReference type="Proteomes" id="UP000192505"/>
    </source>
</evidence>
<name>A0A1W9KTV7_9BURK</name>
<dbReference type="Pfam" id="PF12686">
    <property type="entry name" value="DUF3800"/>
    <property type="match status" value="1"/>
</dbReference>
<gene>
    <name evidence="1" type="ORF">BWK72_11530</name>
</gene>
<dbReference type="Proteomes" id="UP000192505">
    <property type="component" value="Unassembled WGS sequence"/>
</dbReference>
<protein>
    <recommendedName>
        <fullName evidence="3">DUF3800 domain-containing protein</fullName>
    </recommendedName>
</protein>
<dbReference type="EMBL" id="MTEI01000006">
    <property type="protein sequence ID" value="OQW87915.1"/>
    <property type="molecule type" value="Genomic_DNA"/>
</dbReference>
<evidence type="ECO:0000313" key="1">
    <source>
        <dbReference type="EMBL" id="OQW87915.1"/>
    </source>
</evidence>
<dbReference type="AlphaFoldDB" id="A0A1W9KTV7"/>
<comment type="caution">
    <text evidence="1">The sequence shown here is derived from an EMBL/GenBank/DDBJ whole genome shotgun (WGS) entry which is preliminary data.</text>
</comment>
<proteinExistence type="predicted"/>
<accession>A0A1W9KTV7</accession>
<evidence type="ECO:0008006" key="3">
    <source>
        <dbReference type="Google" id="ProtNLM"/>
    </source>
</evidence>
<dbReference type="InterPro" id="IPR024524">
    <property type="entry name" value="DUF3800"/>
</dbReference>
<reference evidence="1 2" key="1">
    <citation type="submission" date="2017-01" db="EMBL/GenBank/DDBJ databases">
        <title>Novel large sulfur bacteria in the metagenomes of groundwater-fed chemosynthetic microbial mats in the Lake Huron basin.</title>
        <authorList>
            <person name="Sharrar A.M."/>
            <person name="Flood B.E."/>
            <person name="Bailey J.V."/>
            <person name="Jones D.S."/>
            <person name="Biddanda B."/>
            <person name="Ruberg S.A."/>
            <person name="Marcus D.N."/>
            <person name="Dick G.J."/>
        </authorList>
    </citation>
    <scope>NUCLEOTIDE SEQUENCE [LARGE SCALE GENOMIC DNA]</scope>
    <source>
        <strain evidence="1">A7</strain>
    </source>
</reference>